<dbReference type="RefSeq" id="XP_040768932.1">
    <property type="nucleotide sequence ID" value="XM_040903176.1"/>
</dbReference>
<sequence length="227" mass="25026">LDAPPSPGSPHIGLPLLADDLPRHPQDEFMEGTVAPSLITPPPSASDQDGLGLFLQPISVDPPLARSPSPDDDDLQFLDVQLDPASTNLEVGEFLQLRAIRKRALSAERDARCAEAEYSEHVSAASNALLPPQQTEGSEVPIPEELDADEKRTRKRDLHIAMDMRAEARRIRKREKQRSKEVGALLDLKMERGVCPGSGLTRSIAQLVANMVLRRRDTFRPLANRKP</sequence>
<dbReference type="STRING" id="1314785.A0A165H3G3"/>
<dbReference type="GeneID" id="63820207"/>
<evidence type="ECO:0000256" key="1">
    <source>
        <dbReference type="SAM" id="MobiDB-lite"/>
    </source>
</evidence>
<evidence type="ECO:0000313" key="2">
    <source>
        <dbReference type="EMBL" id="KZT11192.1"/>
    </source>
</evidence>
<dbReference type="InParanoid" id="A0A165H3G3"/>
<dbReference type="AlphaFoldDB" id="A0A165H3G3"/>
<feature type="region of interest" description="Disordered" evidence="1">
    <location>
        <begin position="1"/>
        <end position="73"/>
    </location>
</feature>
<dbReference type="EMBL" id="KV427607">
    <property type="protein sequence ID" value="KZT11192.1"/>
    <property type="molecule type" value="Genomic_DNA"/>
</dbReference>
<dbReference type="Proteomes" id="UP000076871">
    <property type="component" value="Unassembled WGS sequence"/>
</dbReference>
<reference evidence="2 3" key="1">
    <citation type="journal article" date="2016" name="Mol. Biol. Evol.">
        <title>Comparative Genomics of Early-Diverging Mushroom-Forming Fungi Provides Insights into the Origins of Lignocellulose Decay Capabilities.</title>
        <authorList>
            <person name="Nagy L.G."/>
            <person name="Riley R."/>
            <person name="Tritt A."/>
            <person name="Adam C."/>
            <person name="Daum C."/>
            <person name="Floudas D."/>
            <person name="Sun H."/>
            <person name="Yadav J.S."/>
            <person name="Pangilinan J."/>
            <person name="Larsson K.H."/>
            <person name="Matsuura K."/>
            <person name="Barry K."/>
            <person name="Labutti K."/>
            <person name="Kuo R."/>
            <person name="Ohm R.A."/>
            <person name="Bhattacharya S.S."/>
            <person name="Shirouzu T."/>
            <person name="Yoshinaga Y."/>
            <person name="Martin F.M."/>
            <person name="Grigoriev I.V."/>
            <person name="Hibbett D.S."/>
        </authorList>
    </citation>
    <scope>NUCLEOTIDE SEQUENCE [LARGE SCALE GENOMIC DNA]</scope>
    <source>
        <strain evidence="2 3">93-53</strain>
    </source>
</reference>
<dbReference type="OrthoDB" id="3256408at2759"/>
<accession>A0A165H3G3</accession>
<feature type="non-terminal residue" evidence="2">
    <location>
        <position position="1"/>
    </location>
</feature>
<gene>
    <name evidence="2" type="ORF">LAESUDRAFT_612610</name>
</gene>
<protein>
    <submittedName>
        <fullName evidence="2">Uncharacterized protein</fullName>
    </submittedName>
</protein>
<evidence type="ECO:0000313" key="3">
    <source>
        <dbReference type="Proteomes" id="UP000076871"/>
    </source>
</evidence>
<organism evidence="2 3">
    <name type="scientific">Laetiporus sulphureus 93-53</name>
    <dbReference type="NCBI Taxonomy" id="1314785"/>
    <lineage>
        <taxon>Eukaryota</taxon>
        <taxon>Fungi</taxon>
        <taxon>Dikarya</taxon>
        <taxon>Basidiomycota</taxon>
        <taxon>Agaricomycotina</taxon>
        <taxon>Agaricomycetes</taxon>
        <taxon>Polyporales</taxon>
        <taxon>Laetiporus</taxon>
    </lineage>
</organism>
<proteinExistence type="predicted"/>
<feature type="non-terminal residue" evidence="2">
    <location>
        <position position="227"/>
    </location>
</feature>
<keyword evidence="3" id="KW-1185">Reference proteome</keyword>
<name>A0A165H3G3_9APHY</name>